<organism evidence="2 3">
    <name type="scientific">Candida parapsilosis</name>
    <name type="common">Yeast</name>
    <dbReference type="NCBI Taxonomy" id="5480"/>
    <lineage>
        <taxon>Eukaryota</taxon>
        <taxon>Fungi</taxon>
        <taxon>Dikarya</taxon>
        <taxon>Ascomycota</taxon>
        <taxon>Saccharomycotina</taxon>
        <taxon>Pichiomycetes</taxon>
        <taxon>Debaryomycetaceae</taxon>
        <taxon>Candida/Lodderomyces clade</taxon>
        <taxon>Candida</taxon>
    </lineage>
</organism>
<dbReference type="Gene3D" id="3.60.10.10">
    <property type="entry name" value="Endonuclease/exonuclease/phosphatase"/>
    <property type="match status" value="1"/>
</dbReference>
<dbReference type="InterPro" id="IPR005135">
    <property type="entry name" value="Endo/exonuclease/phosphatase"/>
</dbReference>
<dbReference type="InterPro" id="IPR050410">
    <property type="entry name" value="CCR4/nocturin_mRNA_transcr"/>
</dbReference>
<sequence>MKYRHWVNANEDQLTDDSNKISIMTYNLLSRHYIWKGVYDHNDRKYLDWDTHRFPLINKTIKQFSCDIMCFQEMEYSVYKKFWCSQFPNDKYHSFYVQKQCPSNLKIYNNDKLDGVGIFVNTDRFDVLDQLKINFGKEVVNHRSEYKLTSDWIQRVISRNTVALILKLRDKQTGKTYYISNTHLYWSPKFNDVKALQIKILLNKLQQFKTEPDASIILLGDLNSNFDSNVVHLLNGESINTTSSPEFKYRKYGINNPLIDSNGFINNPFKLHNVYQDLHSSDKLPFTSFVSRFSDVLDHVFVSDDILVDRLLGEVDPSYCEQREVNGFPNLQFPSDHIPLVVEVSHK</sequence>
<proteinExistence type="predicted"/>
<dbReference type="Pfam" id="PF03372">
    <property type="entry name" value="Exo_endo_phos"/>
    <property type="match status" value="1"/>
</dbReference>
<reference evidence="2" key="1">
    <citation type="submission" date="2020-03" db="EMBL/GenBank/DDBJ databases">
        <title>FDA dAtabase for Regulatory Grade micrObial Sequences (FDA-ARGOS): Supporting development and validation of Infectious Disease Dx tests.</title>
        <authorList>
            <person name="Campos J."/>
            <person name="Goldberg B."/>
            <person name="Tallon L."/>
            <person name="Sadzewicz L."/>
            <person name="Vavikolanu K."/>
            <person name="Mehta A."/>
            <person name="Aluvathingal J."/>
            <person name="Nadendla S."/>
            <person name="Nandy P."/>
            <person name="Geyer C."/>
            <person name="Yan Y."/>
            <person name="Sichtig H."/>
        </authorList>
    </citation>
    <scope>NUCLEOTIDE SEQUENCE [LARGE SCALE GENOMIC DNA]</scope>
    <source>
        <strain evidence="2">FDAARGOS_652</strain>
    </source>
</reference>
<dbReference type="Proteomes" id="UP000590412">
    <property type="component" value="Unassembled WGS sequence"/>
</dbReference>
<dbReference type="EMBL" id="JABWAB010000004">
    <property type="protein sequence ID" value="KAF6052687.1"/>
    <property type="molecule type" value="Genomic_DNA"/>
</dbReference>
<evidence type="ECO:0000313" key="2">
    <source>
        <dbReference type="EMBL" id="KAF6052687.1"/>
    </source>
</evidence>
<keyword evidence="2" id="KW-0378">Hydrolase</keyword>
<feature type="domain" description="Endonuclease/exonuclease/phosphatase" evidence="1">
    <location>
        <begin position="24"/>
        <end position="337"/>
    </location>
</feature>
<evidence type="ECO:0000313" key="3">
    <source>
        <dbReference type="Proteomes" id="UP000590412"/>
    </source>
</evidence>
<dbReference type="PANTHER" id="PTHR12121:SF100">
    <property type="entry name" value="POLY(A)-SPECIFIC RIBONUCLEASE"/>
    <property type="match status" value="1"/>
</dbReference>
<keyword evidence="2" id="KW-0255">Endonuclease</keyword>
<dbReference type="InterPro" id="IPR036691">
    <property type="entry name" value="Endo/exonu/phosph_ase_sf"/>
</dbReference>
<protein>
    <submittedName>
        <fullName evidence="2">Endonuclease/Exonuclease/phosphatase family protein</fullName>
    </submittedName>
</protein>
<dbReference type="SUPFAM" id="SSF56219">
    <property type="entry name" value="DNase I-like"/>
    <property type="match status" value="1"/>
</dbReference>
<dbReference type="GO" id="GO:0004519">
    <property type="term" value="F:endonuclease activity"/>
    <property type="evidence" value="ECO:0007669"/>
    <property type="project" value="UniProtKB-KW"/>
</dbReference>
<dbReference type="PANTHER" id="PTHR12121">
    <property type="entry name" value="CARBON CATABOLITE REPRESSOR PROTEIN 4"/>
    <property type="match status" value="1"/>
</dbReference>
<name>A0A8X7NK90_CANPA</name>
<evidence type="ECO:0000259" key="1">
    <source>
        <dbReference type="Pfam" id="PF03372"/>
    </source>
</evidence>
<keyword evidence="2" id="KW-0540">Nuclease</keyword>
<dbReference type="GO" id="GO:0000175">
    <property type="term" value="F:3'-5'-RNA exonuclease activity"/>
    <property type="evidence" value="ECO:0007669"/>
    <property type="project" value="TreeGrafter"/>
</dbReference>
<gene>
    <name evidence="2" type="ORF">FOB60_002943</name>
</gene>
<comment type="caution">
    <text evidence="2">The sequence shown here is derived from an EMBL/GenBank/DDBJ whole genome shotgun (WGS) entry which is preliminary data.</text>
</comment>
<accession>A0A8X7NK90</accession>
<dbReference type="AlphaFoldDB" id="A0A8X7NK90"/>